<sequence>MTTAAMVVGMIPLALGIGEGAEQQAPMAHAIIGGVITSTLLTLIVVPVIYTYLDDLKVTFFKLMGKKKTV</sequence>
<protein>
    <recommendedName>
        <fullName evidence="4">AcrB/AcrD/AcrF family protein</fullName>
    </recommendedName>
</protein>
<dbReference type="Proteomes" id="UP000053900">
    <property type="component" value="Unassembled WGS sequence"/>
</dbReference>
<evidence type="ECO:0008006" key="4">
    <source>
        <dbReference type="Google" id="ProtNLM"/>
    </source>
</evidence>
<reference evidence="2 3" key="1">
    <citation type="submission" date="2015-07" db="EMBL/GenBank/DDBJ databases">
        <title>Draft genome of Enhydrobacter aerosaccus.</title>
        <authorList>
            <person name="Wang X."/>
        </authorList>
    </citation>
    <scope>NUCLEOTIDE SEQUENCE [LARGE SCALE GENOMIC DNA]</scope>
    <source>
        <strain evidence="2 3">CGMCC9176</strain>
    </source>
</reference>
<keyword evidence="1" id="KW-1133">Transmembrane helix</keyword>
<dbReference type="InterPro" id="IPR001036">
    <property type="entry name" value="Acrflvin-R"/>
</dbReference>
<dbReference type="EMBL" id="LGSW01000003">
    <property type="protein sequence ID" value="KND22037.1"/>
    <property type="molecule type" value="Genomic_DNA"/>
</dbReference>
<feature type="transmembrane region" description="Helical" evidence="1">
    <location>
        <begin position="30"/>
        <end position="53"/>
    </location>
</feature>
<gene>
    <name evidence="2" type="ORF">AFK20_05460</name>
</gene>
<proteinExistence type="predicted"/>
<comment type="caution">
    <text evidence="2">The sequence shown here is derived from an EMBL/GenBank/DDBJ whole genome shotgun (WGS) entry which is preliminary data.</text>
</comment>
<dbReference type="PANTHER" id="PTHR32063">
    <property type="match status" value="1"/>
</dbReference>
<evidence type="ECO:0000256" key="1">
    <source>
        <dbReference type="SAM" id="Phobius"/>
    </source>
</evidence>
<name>A0ABR5ILT4_9HYPH</name>
<organism evidence="2 3">
    <name type="scientific">Enhydrobacter aerosaccus</name>
    <dbReference type="NCBI Taxonomy" id="225324"/>
    <lineage>
        <taxon>Bacteria</taxon>
        <taxon>Pseudomonadati</taxon>
        <taxon>Pseudomonadota</taxon>
        <taxon>Alphaproteobacteria</taxon>
        <taxon>Hyphomicrobiales</taxon>
        <taxon>Enhydrobacter</taxon>
    </lineage>
</organism>
<dbReference type="SUPFAM" id="SSF82866">
    <property type="entry name" value="Multidrug efflux transporter AcrB transmembrane domain"/>
    <property type="match status" value="1"/>
</dbReference>
<dbReference type="Pfam" id="PF00873">
    <property type="entry name" value="ACR_tran"/>
    <property type="match status" value="1"/>
</dbReference>
<keyword evidence="1" id="KW-0472">Membrane</keyword>
<keyword evidence="1" id="KW-0812">Transmembrane</keyword>
<dbReference type="Gene3D" id="1.20.1640.10">
    <property type="entry name" value="Multidrug efflux transporter AcrB transmembrane domain"/>
    <property type="match status" value="1"/>
</dbReference>
<dbReference type="PANTHER" id="PTHR32063:SF0">
    <property type="entry name" value="SWARMING MOTILITY PROTEIN SWRC"/>
    <property type="match status" value="1"/>
</dbReference>
<evidence type="ECO:0000313" key="2">
    <source>
        <dbReference type="EMBL" id="KND22037.1"/>
    </source>
</evidence>
<keyword evidence="3" id="KW-1185">Reference proteome</keyword>
<accession>A0ABR5ILT4</accession>
<evidence type="ECO:0000313" key="3">
    <source>
        <dbReference type="Proteomes" id="UP000053900"/>
    </source>
</evidence>